<evidence type="ECO:0000259" key="1">
    <source>
        <dbReference type="Pfam" id="PF01636"/>
    </source>
</evidence>
<dbReference type="InterPro" id="IPR011009">
    <property type="entry name" value="Kinase-like_dom_sf"/>
</dbReference>
<gene>
    <name evidence="2" type="ORF">IEQ44_03310</name>
</gene>
<dbReference type="Gene3D" id="3.90.1200.10">
    <property type="match status" value="1"/>
</dbReference>
<evidence type="ECO:0000313" key="2">
    <source>
        <dbReference type="EMBL" id="MBE7323679.1"/>
    </source>
</evidence>
<organism evidence="2 3">
    <name type="scientific">Nocardioides malaquae</name>
    <dbReference type="NCBI Taxonomy" id="2773426"/>
    <lineage>
        <taxon>Bacteria</taxon>
        <taxon>Bacillati</taxon>
        <taxon>Actinomycetota</taxon>
        <taxon>Actinomycetes</taxon>
        <taxon>Propionibacteriales</taxon>
        <taxon>Nocardioidaceae</taxon>
        <taxon>Nocardioides</taxon>
    </lineage>
</organism>
<comment type="caution">
    <text evidence="2">The sequence shown here is derived from an EMBL/GenBank/DDBJ whole genome shotgun (WGS) entry which is preliminary data.</text>
</comment>
<dbReference type="Pfam" id="PF01636">
    <property type="entry name" value="APH"/>
    <property type="match status" value="1"/>
</dbReference>
<dbReference type="EMBL" id="JADCSA010000002">
    <property type="protein sequence ID" value="MBE7323679.1"/>
    <property type="molecule type" value="Genomic_DNA"/>
</dbReference>
<feature type="domain" description="Aminoglycoside phosphotransferase" evidence="1">
    <location>
        <begin position="64"/>
        <end position="248"/>
    </location>
</feature>
<dbReference type="Proteomes" id="UP000756387">
    <property type="component" value="Unassembled WGS sequence"/>
</dbReference>
<accession>A0ABR9RQ39</accession>
<evidence type="ECO:0000313" key="3">
    <source>
        <dbReference type="Proteomes" id="UP000756387"/>
    </source>
</evidence>
<protein>
    <submittedName>
        <fullName evidence="2">Phosphotransferase</fullName>
    </submittedName>
</protein>
<name>A0ABR9RQ39_9ACTN</name>
<dbReference type="InterPro" id="IPR002575">
    <property type="entry name" value="Aminoglycoside_PTrfase"/>
</dbReference>
<keyword evidence="3" id="KW-1185">Reference proteome</keyword>
<sequence>MATPPPYPVPPLDSARRLEWAHLPPMLRADVERRLGSPVVDAHSIEAGFTPGMASVLTCADGSRHFVKAASHRAQRTFAASYAEEVRHLRTLPPTAPAPALQWVDDDGEWIVFSTEHVEAVPVARPWTRETLDACLDALAVVAARFTPAPAAMGLPSFVDETASWPRAWDALRPPVHPERRAEARDLATRAAELLAGDCLVHGDVRADNVVMDRTGRALLCDWNWPATGPAWLDSWMLLVQAWGDGVDVDAVVASRPLLQEAPDEAVDSLLALMAGYFLRAGCESVPPNSPHVRDHQHWTGTVCWLWLAERRRW</sequence>
<proteinExistence type="predicted"/>
<dbReference type="SUPFAM" id="SSF56112">
    <property type="entry name" value="Protein kinase-like (PK-like)"/>
    <property type="match status" value="1"/>
</dbReference>
<reference evidence="2 3" key="1">
    <citation type="submission" date="2020-10" db="EMBL/GenBank/DDBJ databases">
        <title>Nocardioides sp. isolated from sludge.</title>
        <authorList>
            <person name="Zhang X."/>
        </authorList>
    </citation>
    <scope>NUCLEOTIDE SEQUENCE [LARGE SCALE GENOMIC DNA]</scope>
    <source>
        <strain evidence="2 3">Y6</strain>
    </source>
</reference>